<dbReference type="STRING" id="1653476.THC_0151"/>
<name>A0A0U5AEX3_9BACT</name>
<proteinExistence type="predicted"/>
<dbReference type="InterPro" id="IPR036679">
    <property type="entry name" value="FlgN-like_sf"/>
</dbReference>
<dbReference type="EMBL" id="AP014945">
    <property type="protein sequence ID" value="BAU22551.1"/>
    <property type="molecule type" value="Genomic_DNA"/>
</dbReference>
<gene>
    <name evidence="1" type="ORF">THC_0151</name>
</gene>
<dbReference type="SUPFAM" id="SSF140566">
    <property type="entry name" value="FlgN-like"/>
    <property type="match status" value="1"/>
</dbReference>
<reference evidence="2" key="2">
    <citation type="journal article" date="2016" name="Int. J. Syst. Evol. Microbiol.">
        <title>Caldimicrobium thiodismutans sp. nov., a sulfur-disproportionating bacterium isolated from a hot spring.</title>
        <authorList>
            <person name="Kojima H."/>
            <person name="Umezawa K."/>
            <person name="Fukui M."/>
        </authorList>
    </citation>
    <scope>NUCLEOTIDE SEQUENCE [LARGE SCALE GENOMIC DNA]</scope>
    <source>
        <strain evidence="2">TF1</strain>
    </source>
</reference>
<dbReference type="GO" id="GO:0044780">
    <property type="term" value="P:bacterial-type flagellum assembly"/>
    <property type="evidence" value="ECO:0007669"/>
    <property type="project" value="InterPro"/>
</dbReference>
<protein>
    <recommendedName>
        <fullName evidence="3">Flagellar protein FlgN</fullName>
    </recommendedName>
</protein>
<dbReference type="RefSeq" id="WP_068511914.1">
    <property type="nucleotide sequence ID" value="NZ_AP014945.1"/>
</dbReference>
<dbReference type="Proteomes" id="UP000068196">
    <property type="component" value="Chromosome"/>
</dbReference>
<keyword evidence="2" id="KW-1185">Reference proteome</keyword>
<dbReference type="KEGG" id="cthi:THC_0151"/>
<dbReference type="OrthoDB" id="9808453at2"/>
<accession>A0A0U5AEX3</accession>
<dbReference type="AlphaFoldDB" id="A0A0U5AEX3"/>
<sequence length="109" mass="12798">MLAKELIELNKVLEEEKNALIKGTVDDILKWSTHKIRLLQLLKDKKLTPEEVELVKEIYEKNEKNRRLIETGLNFVHEAYRLLTTLLMDTQIYGQKKNPKNPSLISKRA</sequence>
<evidence type="ECO:0008006" key="3">
    <source>
        <dbReference type="Google" id="ProtNLM"/>
    </source>
</evidence>
<evidence type="ECO:0000313" key="1">
    <source>
        <dbReference type="EMBL" id="BAU22551.1"/>
    </source>
</evidence>
<organism evidence="1 2">
    <name type="scientific">Caldimicrobium thiodismutans</name>
    <dbReference type="NCBI Taxonomy" id="1653476"/>
    <lineage>
        <taxon>Bacteria</taxon>
        <taxon>Pseudomonadati</taxon>
        <taxon>Thermodesulfobacteriota</taxon>
        <taxon>Thermodesulfobacteria</taxon>
        <taxon>Thermodesulfobacteriales</taxon>
        <taxon>Thermodesulfobacteriaceae</taxon>
        <taxon>Caldimicrobium</taxon>
    </lineage>
</organism>
<reference evidence="1 2" key="1">
    <citation type="journal article" date="2016" name="Int. J. Syst. Evol. Microbiol.">
        <title>Caldimicrobium thiodismutans sp. nov., a sulfur-disproportionating bacterium isolated from a hot spring, and emended description of the genus Caldimicrobium.</title>
        <authorList>
            <person name="Kojima H."/>
            <person name="Umezawa K."/>
            <person name="Fukui M."/>
        </authorList>
    </citation>
    <scope>NUCLEOTIDE SEQUENCE [LARGE SCALE GENOMIC DNA]</scope>
    <source>
        <strain evidence="1 2">TF1</strain>
    </source>
</reference>
<evidence type="ECO:0000313" key="2">
    <source>
        <dbReference type="Proteomes" id="UP000068196"/>
    </source>
</evidence>